<dbReference type="InterPro" id="IPR010614">
    <property type="entry name" value="RAD3-like_helicase_DEAD"/>
</dbReference>
<dbReference type="Pfam" id="PF13307">
    <property type="entry name" value="Helicase_C_2"/>
    <property type="match status" value="1"/>
</dbReference>
<evidence type="ECO:0000256" key="1">
    <source>
        <dbReference type="ARBA" id="ARBA00022485"/>
    </source>
</evidence>
<feature type="region of interest" description="Disordered" evidence="13">
    <location>
        <begin position="445"/>
        <end position="466"/>
    </location>
</feature>
<reference evidence="15" key="2">
    <citation type="submission" date="2021-05" db="EMBL/GenBank/DDBJ databases">
        <authorList>
            <person name="Pain A."/>
        </authorList>
    </citation>
    <scope>NUCLEOTIDE SEQUENCE</scope>
    <source>
        <strain evidence="15">1802A</strain>
    </source>
</reference>
<dbReference type="CDD" id="cd18788">
    <property type="entry name" value="SF2_C_XPD"/>
    <property type="match status" value="1"/>
</dbReference>
<dbReference type="InterPro" id="IPR045028">
    <property type="entry name" value="DinG/Rad3-like"/>
</dbReference>
<evidence type="ECO:0000256" key="3">
    <source>
        <dbReference type="ARBA" id="ARBA00022741"/>
    </source>
</evidence>
<dbReference type="PANTHER" id="PTHR11472:SF34">
    <property type="entry name" value="REGULATOR OF TELOMERE ELONGATION HELICASE 1"/>
    <property type="match status" value="1"/>
</dbReference>
<dbReference type="PANTHER" id="PTHR11472">
    <property type="entry name" value="DNA REPAIR DEAD HELICASE RAD3/XP-D SUBFAMILY MEMBER"/>
    <property type="match status" value="1"/>
</dbReference>
<dbReference type="GO" id="GO:0005524">
    <property type="term" value="F:ATP binding"/>
    <property type="evidence" value="ECO:0007669"/>
    <property type="project" value="UniProtKB-KW"/>
</dbReference>
<dbReference type="GO" id="GO:0070182">
    <property type="term" value="F:DNA polymerase binding"/>
    <property type="evidence" value="ECO:0007669"/>
    <property type="project" value="TreeGrafter"/>
</dbReference>
<dbReference type="GO" id="GO:0045910">
    <property type="term" value="P:negative regulation of DNA recombination"/>
    <property type="evidence" value="ECO:0007669"/>
    <property type="project" value="TreeGrafter"/>
</dbReference>
<dbReference type="GO" id="GO:0003678">
    <property type="term" value="F:DNA helicase activity"/>
    <property type="evidence" value="ECO:0007669"/>
    <property type="project" value="InterPro"/>
</dbReference>
<dbReference type="InterPro" id="IPR006555">
    <property type="entry name" value="ATP-dep_Helicase_C"/>
</dbReference>
<dbReference type="GO" id="GO:0046872">
    <property type="term" value="F:metal ion binding"/>
    <property type="evidence" value="ECO:0007669"/>
    <property type="project" value="UniProtKB-KW"/>
</dbReference>
<keyword evidence="1" id="KW-0004">4Fe-4S</keyword>
<dbReference type="GO" id="GO:0006281">
    <property type="term" value="P:DNA repair"/>
    <property type="evidence" value="ECO:0007669"/>
    <property type="project" value="UniProtKB-KW"/>
</dbReference>
<evidence type="ECO:0000256" key="12">
    <source>
        <dbReference type="ARBA" id="ARBA00023235"/>
    </source>
</evidence>
<name>A0AAD9LDN6_BABDI</name>
<keyword evidence="8" id="KW-0408">Iron</keyword>
<proteinExistence type="predicted"/>
<comment type="caution">
    <text evidence="15">The sequence shown here is derived from an EMBL/GenBank/DDBJ whole genome shotgun (WGS) entry which is preliminary data.</text>
</comment>
<keyword evidence="10" id="KW-0238">DNA-binding</keyword>
<evidence type="ECO:0000256" key="11">
    <source>
        <dbReference type="ARBA" id="ARBA00023204"/>
    </source>
</evidence>
<evidence type="ECO:0000256" key="7">
    <source>
        <dbReference type="ARBA" id="ARBA00022840"/>
    </source>
</evidence>
<accession>A0AAD9LDN6</accession>
<evidence type="ECO:0000256" key="8">
    <source>
        <dbReference type="ARBA" id="ARBA00023004"/>
    </source>
</evidence>
<evidence type="ECO:0000313" key="15">
    <source>
        <dbReference type="EMBL" id="KAK1932768.1"/>
    </source>
</evidence>
<dbReference type="SMART" id="SM00491">
    <property type="entry name" value="HELICc2"/>
    <property type="match status" value="1"/>
</dbReference>
<evidence type="ECO:0000256" key="9">
    <source>
        <dbReference type="ARBA" id="ARBA00023014"/>
    </source>
</evidence>
<keyword evidence="5" id="KW-0378">Hydrolase</keyword>
<dbReference type="InterPro" id="IPR027417">
    <property type="entry name" value="P-loop_NTPase"/>
</dbReference>
<dbReference type="Pfam" id="PF06733">
    <property type="entry name" value="DEAD_2"/>
    <property type="match status" value="2"/>
</dbReference>
<gene>
    <name evidence="15" type="ORF">X943_000693</name>
</gene>
<evidence type="ECO:0000256" key="2">
    <source>
        <dbReference type="ARBA" id="ARBA00022723"/>
    </source>
</evidence>
<dbReference type="GO" id="GO:0016818">
    <property type="term" value="F:hydrolase activity, acting on acid anhydrides, in phosphorus-containing anhydrides"/>
    <property type="evidence" value="ECO:0007669"/>
    <property type="project" value="InterPro"/>
</dbReference>
<keyword evidence="16" id="KW-1185">Reference proteome</keyword>
<evidence type="ECO:0000256" key="13">
    <source>
        <dbReference type="SAM" id="MobiDB-lite"/>
    </source>
</evidence>
<keyword evidence="6 15" id="KW-0347">Helicase</keyword>
<feature type="compositionally biased region" description="Polar residues" evidence="13">
    <location>
        <begin position="445"/>
        <end position="459"/>
    </location>
</feature>
<dbReference type="GO" id="GO:0051539">
    <property type="term" value="F:4 iron, 4 sulfur cluster binding"/>
    <property type="evidence" value="ECO:0007669"/>
    <property type="project" value="UniProtKB-KW"/>
</dbReference>
<keyword evidence="2" id="KW-0479">Metal-binding</keyword>
<evidence type="ECO:0000256" key="5">
    <source>
        <dbReference type="ARBA" id="ARBA00022801"/>
    </source>
</evidence>
<dbReference type="GO" id="GO:0005634">
    <property type="term" value="C:nucleus"/>
    <property type="evidence" value="ECO:0007669"/>
    <property type="project" value="TreeGrafter"/>
</dbReference>
<dbReference type="Gene3D" id="3.40.50.300">
    <property type="entry name" value="P-loop containing nucleotide triphosphate hydrolases"/>
    <property type="match status" value="2"/>
</dbReference>
<organism evidence="15 16">
    <name type="scientific">Babesia divergens</name>
    <dbReference type="NCBI Taxonomy" id="32595"/>
    <lineage>
        <taxon>Eukaryota</taxon>
        <taxon>Sar</taxon>
        <taxon>Alveolata</taxon>
        <taxon>Apicomplexa</taxon>
        <taxon>Aconoidasida</taxon>
        <taxon>Piroplasmida</taxon>
        <taxon>Babesiidae</taxon>
        <taxon>Babesia</taxon>
    </lineage>
</organism>
<dbReference type="GO" id="GO:0003677">
    <property type="term" value="F:DNA binding"/>
    <property type="evidence" value="ECO:0007669"/>
    <property type="project" value="UniProtKB-KW"/>
</dbReference>
<dbReference type="SMART" id="SM00488">
    <property type="entry name" value="DEXDc2"/>
    <property type="match status" value="1"/>
</dbReference>
<feature type="region of interest" description="Disordered" evidence="13">
    <location>
        <begin position="877"/>
        <end position="908"/>
    </location>
</feature>
<keyword evidence="11" id="KW-0234">DNA repair</keyword>
<dbReference type="InterPro" id="IPR014013">
    <property type="entry name" value="Helic_SF1/SF2_ATP-bd_DinG/Rad3"/>
</dbReference>
<protein>
    <submittedName>
        <fullName evidence="15">DNA repair helicase (Rad3) family protein</fullName>
    </submittedName>
</protein>
<dbReference type="EMBL" id="JAHBMH010000073">
    <property type="protein sequence ID" value="KAK1932768.1"/>
    <property type="molecule type" value="Genomic_DNA"/>
</dbReference>
<dbReference type="PROSITE" id="PS51193">
    <property type="entry name" value="HELICASE_ATP_BIND_2"/>
    <property type="match status" value="1"/>
</dbReference>
<keyword evidence="12" id="KW-0413">Isomerase</keyword>
<keyword evidence="3" id="KW-0547">Nucleotide-binding</keyword>
<dbReference type="GO" id="GO:0010569">
    <property type="term" value="P:regulation of double-strand break repair via homologous recombination"/>
    <property type="evidence" value="ECO:0007669"/>
    <property type="project" value="TreeGrafter"/>
</dbReference>
<reference evidence="15" key="1">
    <citation type="journal article" date="2014" name="Nucleic Acids Res.">
        <title>The evolutionary dynamics of variant antigen genes in Babesia reveal a history of genomic innovation underlying host-parasite interaction.</title>
        <authorList>
            <person name="Jackson A.P."/>
            <person name="Otto T.D."/>
            <person name="Darby A."/>
            <person name="Ramaprasad A."/>
            <person name="Xia D."/>
            <person name="Echaide I.E."/>
            <person name="Farber M."/>
            <person name="Gahlot S."/>
            <person name="Gamble J."/>
            <person name="Gupta D."/>
            <person name="Gupta Y."/>
            <person name="Jackson L."/>
            <person name="Malandrin L."/>
            <person name="Malas T.B."/>
            <person name="Moussa E."/>
            <person name="Nair M."/>
            <person name="Reid A.J."/>
            <person name="Sanders M."/>
            <person name="Sharma J."/>
            <person name="Tracey A."/>
            <person name="Quail M.A."/>
            <person name="Weir W."/>
            <person name="Wastling J.M."/>
            <person name="Hall N."/>
            <person name="Willadsen P."/>
            <person name="Lingelbach K."/>
            <person name="Shiels B."/>
            <person name="Tait A."/>
            <person name="Berriman M."/>
            <person name="Allred D.R."/>
            <person name="Pain A."/>
        </authorList>
    </citation>
    <scope>NUCLEOTIDE SEQUENCE</scope>
    <source>
        <strain evidence="15">1802A</strain>
    </source>
</reference>
<evidence type="ECO:0000256" key="6">
    <source>
        <dbReference type="ARBA" id="ARBA00022806"/>
    </source>
</evidence>
<keyword evidence="4" id="KW-0227">DNA damage</keyword>
<dbReference type="SUPFAM" id="SSF52540">
    <property type="entry name" value="P-loop containing nucleoside triphosphate hydrolases"/>
    <property type="match status" value="1"/>
</dbReference>
<dbReference type="Proteomes" id="UP001195914">
    <property type="component" value="Unassembled WGS sequence"/>
</dbReference>
<dbReference type="InterPro" id="IPR006554">
    <property type="entry name" value="Helicase-like_DEXD_c2"/>
</dbReference>
<keyword evidence="9" id="KW-0411">Iron-sulfur</keyword>
<evidence type="ECO:0000256" key="4">
    <source>
        <dbReference type="ARBA" id="ARBA00022763"/>
    </source>
</evidence>
<evidence type="ECO:0000313" key="16">
    <source>
        <dbReference type="Proteomes" id="UP001195914"/>
    </source>
</evidence>
<dbReference type="AlphaFoldDB" id="A0AAD9LDN6"/>
<dbReference type="GO" id="GO:0090657">
    <property type="term" value="P:telomeric loop disassembly"/>
    <property type="evidence" value="ECO:0007669"/>
    <property type="project" value="TreeGrafter"/>
</dbReference>
<feature type="domain" description="Helicase ATP-binding" evidence="14">
    <location>
        <begin position="12"/>
        <end position="316"/>
    </location>
</feature>
<dbReference type="GO" id="GO:1904430">
    <property type="term" value="P:negative regulation of t-circle formation"/>
    <property type="evidence" value="ECO:0007669"/>
    <property type="project" value="TreeGrafter"/>
</dbReference>
<evidence type="ECO:0000256" key="10">
    <source>
        <dbReference type="ARBA" id="ARBA00023125"/>
    </source>
</evidence>
<sequence>MANQTDTINIIDGVEVRFPYTPYQCQTVYMESVIKTVKGGHNALLESPTGTGKTLSLICSTLACLWHARFKDENTFKPRTEGTLSEASLLSTISHLRNTVHVSAKLAKERKAPKLKIIYASRTHSQLKQVIREAKKSSYTNEFAAKGLTAVVLGSRDQLCIHGGRGNATGGTKIEFYEFMDIEDLVLVGKSKRCCPFYASRDAHEDADVTLLPYNYLLSPMSRDAVDIKLNNAILIIDEAHNVESVAESAAGFAIRQVDIARYLIALRRFAAAHKKAMDSQDADSSVKLDVAPLDFSSLAKLAMTLKKMDSFLTNLTFNKEGQGVKMNLQDIPSWHIDNIKRDHMVFKGADMLSFLMRTLGLGELRNMKIDEVIKSCIANLSTNIDDLAYAYQAHYDSNKDIQDDIQSLTSLLLFFQHMFSKELQACPEYFHAFLTNDARFSTHQMQEPENASAGNPTGKTGWKSKSAFNDNNKNVQCDGNTRERPLPKVLAFECLQSTPSFLRLMNEGVRSMILTSGTLSPLSDLEKSIGGTKLTFQYKLSNTHVIPPSHVCALTITGTDAASGILSSDFNTRFTPTYLKALGETLITFLASVPAGVLVFFGSYNVMEQTINHWKKMGLYARMEREKQIFVETNSSSTLMADAVESKNVVSYTMDVTQTQLKEYNSLVTKGKGCAFIGVCRGKIAEGIDFSDDACRGVFVCGVPYPNPYEDNVALKMDYIRKSGGSSSAKDAVSQWYTSQGIRAVNQAIGRSIRHINDYGAIVLADRRFTATKLQQGISQWVSRNLKTKDSIKECLKEFREFFERFGEKKAVNTAPFVKSSTRIISRFFSPITDSVSQPGPDQNGAAAMSFKYRKLGNALDHRVASSLRSGAPVKSFSNGFRSRPDSSISTAPSSQNTESTQSGWDVIDSWSNQNDAISLTNFKKK</sequence>
<evidence type="ECO:0000259" key="14">
    <source>
        <dbReference type="PROSITE" id="PS51193"/>
    </source>
</evidence>
<keyword evidence="7" id="KW-0067">ATP-binding</keyword>